<evidence type="ECO:0000313" key="1">
    <source>
        <dbReference type="EMBL" id="GJT21680.1"/>
    </source>
</evidence>
<dbReference type="Proteomes" id="UP001151760">
    <property type="component" value="Unassembled WGS sequence"/>
</dbReference>
<keyword evidence="2" id="KW-1185">Reference proteome</keyword>
<sequence length="266" mass="29943">MSQIGLFATDSFASSLMLRFLQILAFMASIDELCIYSIMKTEKMSIRILSAECSNGRGGRDSTSIFDWQYLDFLFSSTLTFCLAIPYYAPFSVTTYFTADTRGGQGLAIRVLKLVIVIPHSGESGDWAHNLYPPPRHEAILKELSLRLLCHIENISGSRIYCRITRGSKYHIPTSITVGNAIVEVEDCVIYIFAQEVFDDTFSPTIEAAIHLSKVVERYDEMVQIDVKFDFAKDALVQVALRLMGDLFEREGALSTASRGFDKRMH</sequence>
<gene>
    <name evidence="1" type="ORF">Tco_0891617</name>
</gene>
<reference evidence="1" key="1">
    <citation type="journal article" date="2022" name="Int. J. Mol. Sci.">
        <title>Draft Genome of Tanacetum Coccineum: Genomic Comparison of Closely Related Tanacetum-Family Plants.</title>
        <authorList>
            <person name="Yamashiro T."/>
            <person name="Shiraishi A."/>
            <person name="Nakayama K."/>
            <person name="Satake H."/>
        </authorList>
    </citation>
    <scope>NUCLEOTIDE SEQUENCE</scope>
</reference>
<protein>
    <submittedName>
        <fullName evidence="1">Uncharacterized protein</fullName>
    </submittedName>
</protein>
<proteinExistence type="predicted"/>
<organism evidence="1 2">
    <name type="scientific">Tanacetum coccineum</name>
    <dbReference type="NCBI Taxonomy" id="301880"/>
    <lineage>
        <taxon>Eukaryota</taxon>
        <taxon>Viridiplantae</taxon>
        <taxon>Streptophyta</taxon>
        <taxon>Embryophyta</taxon>
        <taxon>Tracheophyta</taxon>
        <taxon>Spermatophyta</taxon>
        <taxon>Magnoliopsida</taxon>
        <taxon>eudicotyledons</taxon>
        <taxon>Gunneridae</taxon>
        <taxon>Pentapetalae</taxon>
        <taxon>asterids</taxon>
        <taxon>campanulids</taxon>
        <taxon>Asterales</taxon>
        <taxon>Asteraceae</taxon>
        <taxon>Asteroideae</taxon>
        <taxon>Anthemideae</taxon>
        <taxon>Anthemidinae</taxon>
        <taxon>Tanacetum</taxon>
    </lineage>
</organism>
<dbReference type="EMBL" id="BQNB010013909">
    <property type="protein sequence ID" value="GJT21680.1"/>
    <property type="molecule type" value="Genomic_DNA"/>
</dbReference>
<feature type="non-terminal residue" evidence="1">
    <location>
        <position position="266"/>
    </location>
</feature>
<name>A0ABQ5C3R5_9ASTR</name>
<evidence type="ECO:0000313" key="2">
    <source>
        <dbReference type="Proteomes" id="UP001151760"/>
    </source>
</evidence>
<accession>A0ABQ5C3R5</accession>
<reference evidence="1" key="2">
    <citation type="submission" date="2022-01" db="EMBL/GenBank/DDBJ databases">
        <authorList>
            <person name="Yamashiro T."/>
            <person name="Shiraishi A."/>
            <person name="Satake H."/>
            <person name="Nakayama K."/>
        </authorList>
    </citation>
    <scope>NUCLEOTIDE SEQUENCE</scope>
</reference>
<comment type="caution">
    <text evidence="1">The sequence shown here is derived from an EMBL/GenBank/DDBJ whole genome shotgun (WGS) entry which is preliminary data.</text>
</comment>